<feature type="region of interest" description="Disordered" evidence="2">
    <location>
        <begin position="502"/>
        <end position="528"/>
    </location>
</feature>
<dbReference type="InterPro" id="IPR036770">
    <property type="entry name" value="Ankyrin_rpt-contain_sf"/>
</dbReference>
<feature type="repeat" description="ANK" evidence="1">
    <location>
        <begin position="109"/>
        <end position="141"/>
    </location>
</feature>
<feature type="compositionally biased region" description="Low complexity" evidence="2">
    <location>
        <begin position="468"/>
        <end position="479"/>
    </location>
</feature>
<feature type="compositionally biased region" description="Gly residues" evidence="2">
    <location>
        <begin position="225"/>
        <end position="247"/>
    </location>
</feature>
<evidence type="ECO:0000256" key="1">
    <source>
        <dbReference type="PROSITE-ProRule" id="PRU00023"/>
    </source>
</evidence>
<dbReference type="Pfam" id="PF12796">
    <property type="entry name" value="Ank_2"/>
    <property type="match status" value="1"/>
</dbReference>
<evidence type="ECO:0000313" key="4">
    <source>
        <dbReference type="Proteomes" id="UP001164286"/>
    </source>
</evidence>
<feature type="compositionally biased region" description="Low complexity" evidence="2">
    <location>
        <begin position="282"/>
        <end position="297"/>
    </location>
</feature>
<feature type="region of interest" description="Disordered" evidence="2">
    <location>
        <begin position="220"/>
        <end position="405"/>
    </location>
</feature>
<dbReference type="GeneID" id="77731873"/>
<accession>A0AA38H6V5</accession>
<sequence>MDLRNTDRNRLTSLSWAAAEGSLEVFEWLLLDYGHDDLELSRDTDNNTLLHLLASVPSSQPTSLPYSSAFPPLPPSHVPTPTEQSRRSVQMTGLYHTLFPFLLDWSNSGGKTALHIAAQSGNTPFISLLLSYGADPDLTDLQGNSPLHYAAAWGHLDVARVLLEEGGASWGIRNFEGFSAGDYAYSDEVRQGLEGMWDGFRGMRRDMRRAEVLAELADGEMYEGSGSGRPGPGQGSAGGPIRGGCAGPGSRWRSGSESTAVSGVGSNGTGASGVSYTSGPNRGDSPSSASGGPPRIRGNSRNLPGPPVTQHPRRPSPKKGQSSPPAPDSGYATPRYDPSAPNGQGLSRSSSQSQLQTMLRTRSPYQSQGPTPAMSRRGSNQAGSGPNGNTSQRSSPVIPPPPALRAPLLAPQISITSQSPTSYFNQPISHENYRYGYETPSEQIYPPQSPARPTPGRSPWDGGGAGGPRTPARPTAAGPPIASAQMMVQTSSPALGSPVVAQEGMKRSASAHQGGGFGVGRGLLGGRI</sequence>
<dbReference type="PROSITE" id="PS50088">
    <property type="entry name" value="ANK_REPEAT"/>
    <property type="match status" value="2"/>
</dbReference>
<name>A0AA38H6V5_9TREE</name>
<gene>
    <name evidence="3" type="ORF">MKK02DRAFT_43896</name>
</gene>
<organism evidence="3 4">
    <name type="scientific">Dioszegia hungarica</name>
    <dbReference type="NCBI Taxonomy" id="4972"/>
    <lineage>
        <taxon>Eukaryota</taxon>
        <taxon>Fungi</taxon>
        <taxon>Dikarya</taxon>
        <taxon>Basidiomycota</taxon>
        <taxon>Agaricomycotina</taxon>
        <taxon>Tremellomycetes</taxon>
        <taxon>Tremellales</taxon>
        <taxon>Bulleribasidiaceae</taxon>
        <taxon>Dioszegia</taxon>
    </lineage>
</organism>
<protein>
    <submittedName>
        <fullName evidence="3">Ankyrin repeat-containing domain protein</fullName>
    </submittedName>
</protein>
<feature type="region of interest" description="Disordered" evidence="2">
    <location>
        <begin position="439"/>
        <end position="479"/>
    </location>
</feature>
<feature type="compositionally biased region" description="Polar residues" evidence="2">
    <location>
        <begin position="377"/>
        <end position="395"/>
    </location>
</feature>
<dbReference type="Proteomes" id="UP001164286">
    <property type="component" value="Unassembled WGS sequence"/>
</dbReference>
<evidence type="ECO:0000256" key="2">
    <source>
        <dbReference type="SAM" id="MobiDB-lite"/>
    </source>
</evidence>
<dbReference type="Gene3D" id="1.25.40.20">
    <property type="entry name" value="Ankyrin repeat-containing domain"/>
    <property type="match status" value="1"/>
</dbReference>
<dbReference type="SUPFAM" id="SSF48403">
    <property type="entry name" value="Ankyrin repeat"/>
    <property type="match status" value="1"/>
</dbReference>
<dbReference type="PANTHER" id="PTHR24121">
    <property type="entry name" value="NO MECHANORECEPTOR POTENTIAL C, ISOFORM D-RELATED"/>
    <property type="match status" value="1"/>
</dbReference>
<proteinExistence type="predicted"/>
<feature type="region of interest" description="Disordered" evidence="2">
    <location>
        <begin position="63"/>
        <end position="85"/>
    </location>
</feature>
<feature type="compositionally biased region" description="Low complexity" evidence="2">
    <location>
        <begin position="343"/>
        <end position="356"/>
    </location>
</feature>
<dbReference type="SMART" id="SM00248">
    <property type="entry name" value="ANK"/>
    <property type="match status" value="3"/>
</dbReference>
<comment type="caution">
    <text evidence="3">The sequence shown here is derived from an EMBL/GenBank/DDBJ whole genome shotgun (WGS) entry which is preliminary data.</text>
</comment>
<keyword evidence="4" id="KW-1185">Reference proteome</keyword>
<feature type="compositionally biased region" description="Gly residues" evidence="2">
    <location>
        <begin position="513"/>
        <end position="528"/>
    </location>
</feature>
<dbReference type="PROSITE" id="PS50297">
    <property type="entry name" value="ANK_REP_REGION"/>
    <property type="match status" value="2"/>
</dbReference>
<dbReference type="RefSeq" id="XP_052944992.1">
    <property type="nucleotide sequence ID" value="XM_053092668.1"/>
</dbReference>
<dbReference type="InterPro" id="IPR002110">
    <property type="entry name" value="Ankyrin_rpt"/>
</dbReference>
<keyword evidence="1" id="KW-0040">ANK repeat</keyword>
<dbReference type="AlphaFoldDB" id="A0AA38H6V5"/>
<dbReference type="EMBL" id="JAKWFO010000005">
    <property type="protein sequence ID" value="KAI9635215.1"/>
    <property type="molecule type" value="Genomic_DNA"/>
</dbReference>
<feature type="repeat" description="ANK" evidence="1">
    <location>
        <begin position="142"/>
        <end position="166"/>
    </location>
</feature>
<feature type="compositionally biased region" description="Polar residues" evidence="2">
    <location>
        <begin position="357"/>
        <end position="370"/>
    </location>
</feature>
<reference evidence="3" key="1">
    <citation type="journal article" date="2022" name="G3 (Bethesda)">
        <title>High quality genome of the basidiomycete yeast Dioszegia hungarica PDD-24b-2 isolated from cloud water.</title>
        <authorList>
            <person name="Jarrige D."/>
            <person name="Haridas S."/>
            <person name="Bleykasten-Grosshans C."/>
            <person name="Joly M."/>
            <person name="Nadalig T."/>
            <person name="Sancelme M."/>
            <person name="Vuilleumier S."/>
            <person name="Grigoriev I.V."/>
            <person name="Amato P."/>
            <person name="Bringel F."/>
        </authorList>
    </citation>
    <scope>NUCLEOTIDE SEQUENCE</scope>
    <source>
        <strain evidence="3">PDD-24b-2</strain>
    </source>
</reference>
<dbReference type="PANTHER" id="PTHR24121:SF23">
    <property type="entry name" value="NO MECHANORECEPTOR POTENTIAL C, ISOFORM H"/>
    <property type="match status" value="1"/>
</dbReference>
<evidence type="ECO:0000313" key="3">
    <source>
        <dbReference type="EMBL" id="KAI9635215.1"/>
    </source>
</evidence>